<feature type="compositionally biased region" description="Polar residues" evidence="2">
    <location>
        <begin position="47"/>
        <end position="61"/>
    </location>
</feature>
<sequence>MIRSVLSPSSLVARGYVQQGICGPLLLRGSTTFLARSALTPRKQHITRQYSTEPAVQKTATSPPPPPPRLKSSRYATFFKVGVAIGLGSTILYYTNDSFKHAVLTIERVNVVTVAMLRCFALYKETLGATYKDDAERHQALARTHKQAAEITLKSLEKNGGIYIKLGQHITALTYLLPPEWTDTMIPLQDKCPKSSMQEIEKLFENDLGVKMNDLFIEFNPEPVGVASLAQVHIATLKNGQKVAVKVQHPSLKEFVPLDVTLTKMVFDLMYKAFPDYPMTWLGDEMQNSIYVELDFTKEAENAEKTDKYFEDYKKETALRIPKIIEAQPRILIMECVQGERLDNLKYMKDHNIDPSEVSSCLSHIFNNMIFTPDASLHCDPHGGNLAIRSLPDAKTGHNFEIVLYDHGLYRNIPLEMKRDYSHFWLAVLDNDVANMKKYAQRIANIPGDDDRKFRIFMSAITGRAPEQALNYDISSRRTSDEIKQIQSHVNNDGNVLEDLMDILSNMPRMVLLILKTNDLTRNLDENLQSSLGPERTFLIMTKYCAKCVYDERKEAIDKNLHGWGWFTGTVSNWWNYQKRLSTLYFYDFFLMIRRLTF</sequence>
<evidence type="ECO:0000256" key="1">
    <source>
        <dbReference type="ARBA" id="ARBA00009670"/>
    </source>
</evidence>
<dbReference type="InterPro" id="IPR045307">
    <property type="entry name" value="ADCK1_dom"/>
</dbReference>
<dbReference type="GO" id="GO:0007005">
    <property type="term" value="P:mitochondrion organization"/>
    <property type="evidence" value="ECO:0007669"/>
    <property type="project" value="TreeGrafter"/>
</dbReference>
<comment type="similarity">
    <text evidence="1">Belongs to the protein kinase superfamily. ADCK protein kinase family.</text>
</comment>
<dbReference type="PANTHER" id="PTHR43173">
    <property type="entry name" value="ABC1 FAMILY PROTEIN"/>
    <property type="match status" value="1"/>
</dbReference>
<dbReference type="Proteomes" id="UP000253472">
    <property type="component" value="Unassembled WGS sequence"/>
</dbReference>
<evidence type="ECO:0000259" key="3">
    <source>
        <dbReference type="Pfam" id="PF03109"/>
    </source>
</evidence>
<organism evidence="4 5">
    <name type="scientific">Candida viswanathii</name>
    <dbReference type="NCBI Taxonomy" id="5486"/>
    <lineage>
        <taxon>Eukaryota</taxon>
        <taxon>Fungi</taxon>
        <taxon>Dikarya</taxon>
        <taxon>Ascomycota</taxon>
        <taxon>Saccharomycotina</taxon>
        <taxon>Pichiomycetes</taxon>
        <taxon>Debaryomycetaceae</taxon>
        <taxon>Candida/Lodderomyces clade</taxon>
        <taxon>Candida</taxon>
    </lineage>
</organism>
<gene>
    <name evidence="4" type="primary">MCP2_1</name>
    <name evidence="4" type="ORF">Cantr_06652</name>
</gene>
<proteinExistence type="inferred from homology"/>
<dbReference type="EMBL" id="QLNQ01000028">
    <property type="protein sequence ID" value="RCK57530.1"/>
    <property type="molecule type" value="Genomic_DNA"/>
</dbReference>
<feature type="domain" description="ABC1 atypical kinase-like" evidence="3">
    <location>
        <begin position="188"/>
        <end position="439"/>
    </location>
</feature>
<evidence type="ECO:0000256" key="2">
    <source>
        <dbReference type="SAM" id="MobiDB-lite"/>
    </source>
</evidence>
<dbReference type="InterPro" id="IPR051130">
    <property type="entry name" value="Mito_struct-func_regulator"/>
</dbReference>
<reference evidence="4 5" key="1">
    <citation type="submission" date="2018-06" db="EMBL/GenBank/DDBJ databases">
        <title>Whole genome sequencing of Candida tropicalis (genome annotated by CSBL at Korea University).</title>
        <authorList>
            <person name="Ahn J."/>
        </authorList>
    </citation>
    <scope>NUCLEOTIDE SEQUENCE [LARGE SCALE GENOMIC DNA]</scope>
    <source>
        <strain evidence="4 5">ATCC 20962</strain>
    </source>
</reference>
<dbReference type="STRING" id="5486.A0A367XWA3"/>
<dbReference type="PANTHER" id="PTHR43173:SF19">
    <property type="entry name" value="AARF DOMAIN-CONTAINING PROTEIN KINASE 1"/>
    <property type="match status" value="1"/>
</dbReference>
<protein>
    <submittedName>
        <fullName evidence="4">ABC1 family protein MCP2</fullName>
    </submittedName>
</protein>
<dbReference type="InterPro" id="IPR011009">
    <property type="entry name" value="Kinase-like_dom_sf"/>
</dbReference>
<dbReference type="GO" id="GO:0005743">
    <property type="term" value="C:mitochondrial inner membrane"/>
    <property type="evidence" value="ECO:0007669"/>
    <property type="project" value="TreeGrafter"/>
</dbReference>
<dbReference type="GO" id="GO:0055088">
    <property type="term" value="P:lipid homeostasis"/>
    <property type="evidence" value="ECO:0007669"/>
    <property type="project" value="TreeGrafter"/>
</dbReference>
<evidence type="ECO:0000313" key="5">
    <source>
        <dbReference type="Proteomes" id="UP000253472"/>
    </source>
</evidence>
<evidence type="ECO:0000313" key="4">
    <source>
        <dbReference type="EMBL" id="RCK57530.1"/>
    </source>
</evidence>
<feature type="region of interest" description="Disordered" evidence="2">
    <location>
        <begin position="44"/>
        <end position="70"/>
    </location>
</feature>
<dbReference type="InterPro" id="IPR004147">
    <property type="entry name" value="ABC1_dom"/>
</dbReference>
<dbReference type="AlphaFoldDB" id="A0A367XWA3"/>
<comment type="caution">
    <text evidence="4">The sequence shown here is derived from an EMBL/GenBank/DDBJ whole genome shotgun (WGS) entry which is preliminary data.</text>
</comment>
<dbReference type="SUPFAM" id="SSF56112">
    <property type="entry name" value="Protein kinase-like (PK-like)"/>
    <property type="match status" value="1"/>
</dbReference>
<accession>A0A367XWA3</accession>
<dbReference type="Pfam" id="PF03109">
    <property type="entry name" value="ABC1"/>
    <property type="match status" value="1"/>
</dbReference>
<dbReference type="OrthoDB" id="427480at2759"/>
<name>A0A367XWA3_9ASCO</name>
<dbReference type="CDD" id="cd13969">
    <property type="entry name" value="ADCK1-like"/>
    <property type="match status" value="1"/>
</dbReference>
<keyword evidence="5" id="KW-1185">Reference proteome</keyword>